<dbReference type="GO" id="GO:0006596">
    <property type="term" value="P:polyamine biosynthetic process"/>
    <property type="evidence" value="ECO:0007669"/>
    <property type="project" value="UniProtKB-KW"/>
</dbReference>
<dbReference type="Proteomes" id="UP001516023">
    <property type="component" value="Unassembled WGS sequence"/>
</dbReference>
<evidence type="ECO:0000256" key="4">
    <source>
        <dbReference type="SAM" id="SignalP"/>
    </source>
</evidence>
<dbReference type="SUPFAM" id="SSF53335">
    <property type="entry name" value="S-adenosyl-L-methionine-dependent methyltransferases"/>
    <property type="match status" value="1"/>
</dbReference>
<feature type="chain" id="PRO_5044890630" description="ShKT domain-containing protein" evidence="4">
    <location>
        <begin position="22"/>
        <end position="996"/>
    </location>
</feature>
<dbReference type="PANTHER" id="PTHR43317">
    <property type="entry name" value="THERMOSPERMINE SYNTHASE ACAULIS5"/>
    <property type="match status" value="1"/>
</dbReference>
<gene>
    <name evidence="6" type="ORF">HJC23_009087</name>
</gene>
<feature type="domain" description="ShKT" evidence="5">
    <location>
        <begin position="951"/>
        <end position="988"/>
    </location>
</feature>
<evidence type="ECO:0000313" key="7">
    <source>
        <dbReference type="Proteomes" id="UP001516023"/>
    </source>
</evidence>
<organism evidence="6 7">
    <name type="scientific">Cyclotella cryptica</name>
    <dbReference type="NCBI Taxonomy" id="29204"/>
    <lineage>
        <taxon>Eukaryota</taxon>
        <taxon>Sar</taxon>
        <taxon>Stramenopiles</taxon>
        <taxon>Ochrophyta</taxon>
        <taxon>Bacillariophyta</taxon>
        <taxon>Coscinodiscophyceae</taxon>
        <taxon>Thalassiosirophycidae</taxon>
        <taxon>Stephanodiscales</taxon>
        <taxon>Stephanodiscaceae</taxon>
        <taxon>Cyclotella</taxon>
    </lineage>
</organism>
<dbReference type="Pfam" id="PF01549">
    <property type="entry name" value="ShK"/>
    <property type="match status" value="1"/>
</dbReference>
<dbReference type="PROSITE" id="PS51670">
    <property type="entry name" value="SHKT"/>
    <property type="match status" value="1"/>
</dbReference>
<keyword evidence="4" id="KW-0732">Signal</keyword>
<evidence type="ECO:0000256" key="2">
    <source>
        <dbReference type="ARBA" id="ARBA00023115"/>
    </source>
</evidence>
<dbReference type="InterPro" id="IPR029063">
    <property type="entry name" value="SAM-dependent_MTases_sf"/>
</dbReference>
<dbReference type="InterPro" id="IPR003582">
    <property type="entry name" value="ShKT_dom"/>
</dbReference>
<dbReference type="SMART" id="SM00254">
    <property type="entry name" value="ShKT"/>
    <property type="match status" value="1"/>
</dbReference>
<dbReference type="Pfam" id="PF01564">
    <property type="entry name" value="Spermine_synth"/>
    <property type="match status" value="1"/>
</dbReference>
<evidence type="ECO:0000313" key="6">
    <source>
        <dbReference type="EMBL" id="KAL3805380.1"/>
    </source>
</evidence>
<protein>
    <recommendedName>
        <fullName evidence="5">ShKT domain-containing protein</fullName>
    </recommendedName>
</protein>
<dbReference type="Gene3D" id="3.40.50.150">
    <property type="entry name" value="Vaccinia Virus protein VP39"/>
    <property type="match status" value="1"/>
</dbReference>
<dbReference type="AlphaFoldDB" id="A0ABD3RAT3"/>
<dbReference type="Gene3D" id="3.60.90.10">
    <property type="entry name" value="S-adenosylmethionine decarboxylase"/>
    <property type="match status" value="1"/>
</dbReference>
<dbReference type="Pfam" id="PF02675">
    <property type="entry name" value="AdoMet_dc"/>
    <property type="match status" value="1"/>
</dbReference>
<reference evidence="6 7" key="1">
    <citation type="journal article" date="2020" name="G3 (Bethesda)">
        <title>Improved Reference Genome for Cyclotella cryptica CCMP332, a Model for Cell Wall Morphogenesis, Salinity Adaptation, and Lipid Production in Diatoms (Bacillariophyta).</title>
        <authorList>
            <person name="Roberts W.R."/>
            <person name="Downey K.M."/>
            <person name="Ruck E.C."/>
            <person name="Traller J.C."/>
            <person name="Alverson A.J."/>
        </authorList>
    </citation>
    <scope>NUCLEOTIDE SEQUENCE [LARGE SCALE GENOMIC DNA]</scope>
    <source>
        <strain evidence="6 7">CCMP332</strain>
    </source>
</reference>
<accession>A0ABD3RAT3</accession>
<evidence type="ECO:0000256" key="1">
    <source>
        <dbReference type="ARBA" id="ARBA00001928"/>
    </source>
</evidence>
<feature type="compositionally biased region" description="Acidic residues" evidence="3">
    <location>
        <begin position="64"/>
        <end position="75"/>
    </location>
</feature>
<feature type="region of interest" description="Disordered" evidence="3">
    <location>
        <begin position="58"/>
        <end position="77"/>
    </location>
</feature>
<keyword evidence="7" id="KW-1185">Reference proteome</keyword>
<evidence type="ECO:0000259" key="5">
    <source>
        <dbReference type="PROSITE" id="PS51670"/>
    </source>
</evidence>
<evidence type="ECO:0000256" key="3">
    <source>
        <dbReference type="SAM" id="MobiDB-lite"/>
    </source>
</evidence>
<comment type="cofactor">
    <cofactor evidence="1">
        <name>pyruvate</name>
        <dbReference type="ChEBI" id="CHEBI:15361"/>
    </cofactor>
</comment>
<proteinExistence type="predicted"/>
<dbReference type="InterPro" id="IPR003826">
    <property type="entry name" value="AdoMetDC_fam_prok"/>
</dbReference>
<feature type="signal peptide" evidence="4">
    <location>
        <begin position="1"/>
        <end position="21"/>
    </location>
</feature>
<keyword evidence="2" id="KW-0620">Polyamine biosynthesis</keyword>
<sequence length="996" mass="111497">MKLTTPLLSLISSTLFGTANAATPTSSLLAASTALLSSLVSGNDDDRPNAVYKINIHAQHDSSDDSSDDESEDPEGCLLRNPDKTCRIWNNVQHFRNDFGQLEFKWSSCDDPYDDSHDDFEEVAAESSLYQRVIFEENLIKEDKCLRLDATLQQCSSYRPHYHEPFVHYSASYLNRGFLSGVKRVVFVGGGDSMLLHEVLKYEGLEMVLGLELDQKVTRNSFEHFKTQPHFSNPKVQWWFGDGAKSLTLLPRSYFGTFDLVLLDLSETVMSMTVTKGLDVFGAMKLLLSDTGIMVKNDFGYFEKLSKVFDTCIQLLIPDVTYICDYELVLCGSDKVDFLNPTFHHLKGGKGIDQVETLVYKPLDDVDDHWGPVTDYSKYWGEPRICDDTTEETGDDEVAYAGILLILEAENVAFKGLEDAGKVSKELEKTVKNLGYEVLSTTTRDSAGASSGVVVALAMKEGYILAETWPNVKYCKLDIHLWGNFEKQEDIRTELLKTLGVNAGDWSSYRIVTGGMRGVDTRAKDLMTVGPDLSKIGRCEEVKEGSSKSITLNTSYRDEEALRPIIDAGYEDIISLMIRQTKDVNAVVLCGVQGALPCRAKDSLKKQGFSNIVTLWSCSPEDDKELESNAAKQGEFIQKWRQNMKDNSSELSLCGKKVDVALREVAQKVQGINLVVVDALAPSPHVTGCHQYFLKFWKTIKKPYLFLVPILDANDQHRNFFLKSRYNHAEEEPEYYSEIYVGNGEKTMSFGLIHEGHSTSLMNFMRAETVLKAREEVKFAEIRKITIRGAMRQQTDYDPVTFSWADYDQRPGLEQFYGQQPIGLQSVSQYGLNAAAASPLSFGGIKAAFQTVTQQFSSELAKDSFHEIGEGALYIALLDKGQVVVTWDGATTMNVNIFTYDEATNHGSAIAQPIMRSLPMMNLMLRDEQPRGYGRVINASDRINRNESPDCYDHYKMCRELKKKGNCSGGENASVWMAKHCRFSCGTCGSSAKSEL</sequence>
<dbReference type="PANTHER" id="PTHR43317:SF1">
    <property type="entry name" value="THERMOSPERMINE SYNTHASE ACAULIS5"/>
    <property type="match status" value="1"/>
</dbReference>
<name>A0ABD3RAT3_9STRA</name>
<comment type="caution">
    <text evidence="6">The sequence shown here is derived from an EMBL/GenBank/DDBJ whole genome shotgun (WGS) entry which is preliminary data.</text>
</comment>
<dbReference type="EMBL" id="JABMIG020000003">
    <property type="protein sequence ID" value="KAL3805380.1"/>
    <property type="molecule type" value="Genomic_DNA"/>
</dbReference>